<protein>
    <submittedName>
        <fullName evidence="2">Uncharacterized protein</fullName>
    </submittedName>
</protein>
<evidence type="ECO:0000313" key="2">
    <source>
        <dbReference type="EMBL" id="KAH9501280.1"/>
    </source>
</evidence>
<dbReference type="Proteomes" id="UP000790347">
    <property type="component" value="Unassembled WGS sequence"/>
</dbReference>
<organism evidence="2 3">
    <name type="scientific">Dermatophagoides farinae</name>
    <name type="common">American house dust mite</name>
    <dbReference type="NCBI Taxonomy" id="6954"/>
    <lineage>
        <taxon>Eukaryota</taxon>
        <taxon>Metazoa</taxon>
        <taxon>Ecdysozoa</taxon>
        <taxon>Arthropoda</taxon>
        <taxon>Chelicerata</taxon>
        <taxon>Arachnida</taxon>
        <taxon>Acari</taxon>
        <taxon>Acariformes</taxon>
        <taxon>Sarcoptiformes</taxon>
        <taxon>Astigmata</taxon>
        <taxon>Psoroptidia</taxon>
        <taxon>Analgoidea</taxon>
        <taxon>Pyroglyphidae</taxon>
        <taxon>Dermatophagoidinae</taxon>
        <taxon>Dermatophagoides</taxon>
    </lineage>
</organism>
<evidence type="ECO:0000313" key="3">
    <source>
        <dbReference type="Proteomes" id="UP000790347"/>
    </source>
</evidence>
<keyword evidence="3" id="KW-1185">Reference proteome</keyword>
<reference evidence="2" key="2">
    <citation type="journal article" date="2022" name="Res Sq">
        <title>Comparative Genomics Reveals Insights into the Divergent Evolution of Astigmatic Mites and Household Pest Adaptations.</title>
        <authorList>
            <person name="Xiong Q."/>
            <person name="Wan A.T.-Y."/>
            <person name="Liu X.-Y."/>
            <person name="Fung C.S.-H."/>
            <person name="Xiao X."/>
            <person name="Malainual N."/>
            <person name="Hou J."/>
            <person name="Wang L."/>
            <person name="Wang M."/>
            <person name="Yang K."/>
            <person name="Cui Y."/>
            <person name="Leung E."/>
            <person name="Nong W."/>
            <person name="Shin S.-K."/>
            <person name="Au S."/>
            <person name="Jeong K.Y."/>
            <person name="Chew F.T."/>
            <person name="Hui J."/>
            <person name="Leung T.F."/>
            <person name="Tungtrongchitr A."/>
            <person name="Zhong N."/>
            <person name="Liu Z."/>
            <person name="Tsui S."/>
        </authorList>
    </citation>
    <scope>NUCLEOTIDE SEQUENCE</scope>
    <source>
        <strain evidence="2">Derf</strain>
        <tissue evidence="2">Whole organism</tissue>
    </source>
</reference>
<evidence type="ECO:0000256" key="1">
    <source>
        <dbReference type="SAM" id="MobiDB-lite"/>
    </source>
</evidence>
<feature type="region of interest" description="Disordered" evidence="1">
    <location>
        <begin position="69"/>
        <end position="94"/>
    </location>
</feature>
<proteinExistence type="predicted"/>
<sequence>MQDNKHARVEENANEILSYAAAFKLNTRQIDIRISFLNAPLSESSEYVQRQKLFKKKQSLCRADENHKFEEMQASGRTESKMSRTNKKNRLLDK</sequence>
<reference evidence="2" key="1">
    <citation type="submission" date="2013-05" db="EMBL/GenBank/DDBJ databases">
        <authorList>
            <person name="Yim A.K.Y."/>
            <person name="Chan T.F."/>
            <person name="Ji K.M."/>
            <person name="Liu X.Y."/>
            <person name="Zhou J.W."/>
            <person name="Li R.Q."/>
            <person name="Yang K.Y."/>
            <person name="Li J."/>
            <person name="Li M."/>
            <person name="Law P.T.W."/>
            <person name="Wu Y.L."/>
            <person name="Cai Z.L."/>
            <person name="Qin H."/>
            <person name="Bao Y."/>
            <person name="Leung R.K.K."/>
            <person name="Ng P.K.S."/>
            <person name="Zou J."/>
            <person name="Zhong X.J."/>
            <person name="Ran P.X."/>
            <person name="Zhong N.S."/>
            <person name="Liu Z.G."/>
            <person name="Tsui S.K.W."/>
        </authorList>
    </citation>
    <scope>NUCLEOTIDE SEQUENCE</scope>
    <source>
        <strain evidence="2">Derf</strain>
        <tissue evidence="2">Whole organism</tissue>
    </source>
</reference>
<comment type="caution">
    <text evidence="2">The sequence shown here is derived from an EMBL/GenBank/DDBJ whole genome shotgun (WGS) entry which is preliminary data.</text>
</comment>
<feature type="compositionally biased region" description="Basic residues" evidence="1">
    <location>
        <begin position="84"/>
        <end position="94"/>
    </location>
</feature>
<name>A0A922HPF2_DERFA</name>
<dbReference type="AlphaFoldDB" id="A0A922HPF2"/>
<dbReference type="EMBL" id="ASGP02000006">
    <property type="protein sequence ID" value="KAH9501280.1"/>
    <property type="molecule type" value="Genomic_DNA"/>
</dbReference>
<accession>A0A922HPF2</accession>
<gene>
    <name evidence="2" type="ORF">DERF_012138</name>
</gene>